<feature type="region of interest" description="Disordered" evidence="4">
    <location>
        <begin position="361"/>
        <end position="387"/>
    </location>
</feature>
<proteinExistence type="predicted"/>
<dbReference type="AlphaFoldDB" id="A0A7S4EG11"/>
<keyword evidence="2" id="KW-0863">Zinc-finger</keyword>
<feature type="region of interest" description="Disordered" evidence="4">
    <location>
        <begin position="212"/>
        <end position="240"/>
    </location>
</feature>
<accession>A0A7S4EG11</accession>
<evidence type="ECO:0000313" key="6">
    <source>
        <dbReference type="EMBL" id="CAE0710108.1"/>
    </source>
</evidence>
<dbReference type="PROSITE" id="PS50134">
    <property type="entry name" value="ZF_TAZ"/>
    <property type="match status" value="1"/>
</dbReference>
<keyword evidence="1" id="KW-0479">Metal-binding</keyword>
<feature type="compositionally biased region" description="Polar residues" evidence="4">
    <location>
        <begin position="361"/>
        <end position="380"/>
    </location>
</feature>
<feature type="compositionally biased region" description="Basic and acidic residues" evidence="4">
    <location>
        <begin position="314"/>
        <end position="327"/>
    </location>
</feature>
<feature type="compositionally biased region" description="Polar residues" evidence="4">
    <location>
        <begin position="212"/>
        <end position="222"/>
    </location>
</feature>
<dbReference type="GO" id="GO:0008270">
    <property type="term" value="F:zinc ion binding"/>
    <property type="evidence" value="ECO:0007669"/>
    <property type="project" value="UniProtKB-KW"/>
</dbReference>
<reference evidence="6" key="1">
    <citation type="submission" date="2021-01" db="EMBL/GenBank/DDBJ databases">
        <authorList>
            <person name="Corre E."/>
            <person name="Pelletier E."/>
            <person name="Niang G."/>
            <person name="Scheremetjew M."/>
            <person name="Finn R."/>
            <person name="Kale V."/>
            <person name="Holt S."/>
            <person name="Cochrane G."/>
            <person name="Meng A."/>
            <person name="Brown T."/>
            <person name="Cohen L."/>
        </authorList>
    </citation>
    <scope>NUCLEOTIDE SEQUENCE</scope>
    <source>
        <strain evidence="6">10249 10 AB</strain>
    </source>
</reference>
<dbReference type="InterPro" id="IPR035898">
    <property type="entry name" value="TAZ_dom_sf"/>
</dbReference>
<dbReference type="SUPFAM" id="SSF57933">
    <property type="entry name" value="TAZ domain"/>
    <property type="match status" value="1"/>
</dbReference>
<feature type="compositionally biased region" description="Low complexity" evidence="4">
    <location>
        <begin position="255"/>
        <end position="265"/>
    </location>
</feature>
<gene>
    <name evidence="6" type="ORF">PAUS00366_LOCUS2828</name>
</gene>
<protein>
    <recommendedName>
        <fullName evidence="5">TAZ-type domain-containing protein</fullName>
    </recommendedName>
</protein>
<dbReference type="Pfam" id="PF02135">
    <property type="entry name" value="zf-TAZ"/>
    <property type="match status" value="1"/>
</dbReference>
<feature type="compositionally biased region" description="Low complexity" evidence="4">
    <location>
        <begin position="29"/>
        <end position="48"/>
    </location>
</feature>
<evidence type="ECO:0000256" key="1">
    <source>
        <dbReference type="ARBA" id="ARBA00022723"/>
    </source>
</evidence>
<evidence type="ECO:0000256" key="3">
    <source>
        <dbReference type="ARBA" id="ARBA00022833"/>
    </source>
</evidence>
<evidence type="ECO:0000256" key="2">
    <source>
        <dbReference type="ARBA" id="ARBA00022771"/>
    </source>
</evidence>
<dbReference type="Gene3D" id="1.20.1020.10">
    <property type="entry name" value="TAZ domain"/>
    <property type="match status" value="1"/>
</dbReference>
<evidence type="ECO:0000256" key="4">
    <source>
        <dbReference type="SAM" id="MobiDB-lite"/>
    </source>
</evidence>
<name>A0A7S4EG11_9STRA</name>
<dbReference type="InterPro" id="IPR000197">
    <property type="entry name" value="Znf_TAZ"/>
</dbReference>
<organism evidence="6">
    <name type="scientific">Pseudo-nitzschia australis</name>
    <dbReference type="NCBI Taxonomy" id="44445"/>
    <lineage>
        <taxon>Eukaryota</taxon>
        <taxon>Sar</taxon>
        <taxon>Stramenopiles</taxon>
        <taxon>Ochrophyta</taxon>
        <taxon>Bacillariophyta</taxon>
        <taxon>Bacillariophyceae</taxon>
        <taxon>Bacillariophycidae</taxon>
        <taxon>Bacillariales</taxon>
        <taxon>Bacillariaceae</taxon>
        <taxon>Pseudo-nitzschia</taxon>
    </lineage>
</organism>
<feature type="region of interest" description="Disordered" evidence="4">
    <location>
        <begin position="1"/>
        <end position="65"/>
    </location>
</feature>
<sequence>MEMEMETTGGDEYQARSNGNQERHPENESSSIASVASMDSSGSNLSSSKDAKTNDSRNTSSNISELVGKSKKAAFSLWTLLHAKNCRLGVDRCSHPGCSEAKLMYLHHKTCSAVSIEACPTQHKGCQDARKLLAHYRRCRDIRARQSQNPGAKSKKQHVCLICSLVARHAKFTLDRNASKNKTTCHYIPSLNLSYDSCNNGKRNRSLSAATYFSSNHESPQQPRFAFSRRQSSSGDGGASGLQALQAAVSCAINSSNNSPTHSSNGVERSVGVRQSLEHSTNNVEKSVGGRQSFQHATNDMEKTVGGRQSLQRPRAESLDVRRVQQQDTQEKNMSYLYLAAVDNFSDDLAGEIPKNITQSNARRRSLSCSVPSKSNQQSATGGGSRTIIQKSTVAEDFQYIWGGNS</sequence>
<dbReference type="EMBL" id="HBIX01003653">
    <property type="protein sequence ID" value="CAE0710108.1"/>
    <property type="molecule type" value="Transcribed_RNA"/>
</dbReference>
<keyword evidence="3" id="KW-0862">Zinc</keyword>
<feature type="compositionally biased region" description="Polar residues" evidence="4">
    <location>
        <begin position="278"/>
        <end position="298"/>
    </location>
</feature>
<evidence type="ECO:0000259" key="5">
    <source>
        <dbReference type="PROSITE" id="PS50134"/>
    </source>
</evidence>
<feature type="domain" description="TAZ-type" evidence="5">
    <location>
        <begin position="60"/>
        <end position="163"/>
    </location>
</feature>
<feature type="region of interest" description="Disordered" evidence="4">
    <location>
        <begin position="255"/>
        <end position="327"/>
    </location>
</feature>